<reference evidence="3" key="2">
    <citation type="submission" date="2016-01" db="EMBL/GenBank/DDBJ databases">
        <authorList>
            <person name="Oliw E.H."/>
        </authorList>
    </citation>
    <scope>NUCLEOTIDE SEQUENCE</scope>
    <source>
        <strain evidence="3">1</strain>
    </source>
</reference>
<keyword evidence="1" id="KW-1133">Transmembrane helix</keyword>
<dbReference type="EMBL" id="LN999010">
    <property type="protein sequence ID" value="CUX77873.1"/>
    <property type="molecule type" value="Genomic_DNA"/>
</dbReference>
<dbReference type="STRING" id="54262.CHITON_1094"/>
<sequence>MDFALFMERYGYKLLALIFIIALGIVFGPFLYGFVILLKKYPTFTIVMFVVGAVYTFLFRSKYWDAYAKAMAKYFYDDKYGKRP</sequence>
<evidence type="ECO:0000313" key="4">
    <source>
        <dbReference type="Proteomes" id="UP000093069"/>
    </source>
</evidence>
<evidence type="ECO:0000313" key="5">
    <source>
        <dbReference type="Proteomes" id="UP000250189"/>
    </source>
</evidence>
<accession>A0A160VS39</accession>
<evidence type="ECO:0000313" key="2">
    <source>
        <dbReference type="EMBL" id="ASJ17253.1"/>
    </source>
</evidence>
<dbReference type="KEGG" id="tch:CHITON_1094"/>
<dbReference type="OrthoDB" id="98755at2157"/>
<organism evidence="3 4">
    <name type="scientific">Thermococcus chitonophagus</name>
    <dbReference type="NCBI Taxonomy" id="54262"/>
    <lineage>
        <taxon>Archaea</taxon>
        <taxon>Methanobacteriati</taxon>
        <taxon>Methanobacteriota</taxon>
        <taxon>Thermococci</taxon>
        <taxon>Thermococcales</taxon>
        <taxon>Thermococcaceae</taxon>
        <taxon>Thermococcus</taxon>
    </lineage>
</organism>
<feature type="transmembrane region" description="Helical" evidence="1">
    <location>
        <begin position="41"/>
        <end position="59"/>
    </location>
</feature>
<keyword evidence="1" id="KW-0472">Membrane</keyword>
<dbReference type="RefSeq" id="WP_068577504.1">
    <property type="nucleotide sequence ID" value="NZ_CP015193.1"/>
</dbReference>
<reference evidence="2 5" key="3">
    <citation type="submission" date="2016-04" db="EMBL/GenBank/DDBJ databases">
        <title>Complete genome sequence of Thermococcus chitonophagus type strain GC74.</title>
        <authorList>
            <person name="Oger P.M."/>
        </authorList>
    </citation>
    <scope>NUCLEOTIDE SEQUENCE [LARGE SCALE GENOMIC DNA]</scope>
    <source>
        <strain evidence="2 5">GC74</strain>
    </source>
</reference>
<dbReference type="Proteomes" id="UP000250189">
    <property type="component" value="Chromosome"/>
</dbReference>
<dbReference type="GeneID" id="33322782"/>
<keyword evidence="1" id="KW-0812">Transmembrane</keyword>
<reference evidence="4" key="1">
    <citation type="submission" date="2016-01" db="EMBL/GenBank/DDBJ databases">
        <authorList>
            <person name="Vorgias C.E."/>
        </authorList>
    </citation>
    <scope>NUCLEOTIDE SEQUENCE [LARGE SCALE GENOMIC DNA]</scope>
</reference>
<dbReference type="Proteomes" id="UP000093069">
    <property type="component" value="Chromosome I"/>
</dbReference>
<feature type="transmembrane region" description="Helical" evidence="1">
    <location>
        <begin position="12"/>
        <end position="35"/>
    </location>
</feature>
<evidence type="ECO:0000256" key="1">
    <source>
        <dbReference type="SAM" id="Phobius"/>
    </source>
</evidence>
<evidence type="ECO:0000313" key="3">
    <source>
        <dbReference type="EMBL" id="CUX77873.1"/>
    </source>
</evidence>
<gene>
    <name evidence="2" type="ORF">A3L04_09335</name>
    <name evidence="3" type="ORF">CHITON_1094</name>
</gene>
<name>A0A160VS39_9EURY</name>
<proteinExistence type="predicted"/>
<protein>
    <submittedName>
        <fullName evidence="3">Uncharacterized protein</fullName>
    </submittedName>
</protein>
<dbReference type="EMBL" id="CP015193">
    <property type="protein sequence ID" value="ASJ17253.1"/>
    <property type="molecule type" value="Genomic_DNA"/>
</dbReference>
<dbReference type="AlphaFoldDB" id="A0A160VS39"/>
<keyword evidence="5" id="KW-1185">Reference proteome</keyword>